<dbReference type="PATRIC" id="fig|742159.3.peg.201"/>
<dbReference type="EMBL" id="ADMS01000108">
    <property type="protein sequence ID" value="EFF73921.1"/>
    <property type="molecule type" value="Genomic_DNA"/>
</dbReference>
<comment type="similarity">
    <text evidence="1">Belongs to the universal stress protein A family.</text>
</comment>
<accession>D4XGW7</accession>
<dbReference type="InterPro" id="IPR014729">
    <property type="entry name" value="Rossmann-like_a/b/a_fold"/>
</dbReference>
<name>D4XGW7_9BURK</name>
<comment type="caution">
    <text evidence="3">The sequence shown here is derived from an EMBL/GenBank/DDBJ whole genome shotgun (WGS) entry which is preliminary data.</text>
</comment>
<dbReference type="Pfam" id="PF00582">
    <property type="entry name" value="Usp"/>
    <property type="match status" value="1"/>
</dbReference>
<dbReference type="Gene3D" id="3.40.50.620">
    <property type="entry name" value="HUPs"/>
    <property type="match status" value="1"/>
</dbReference>
<organism evidence="3 4">
    <name type="scientific">Achromobacter piechaudii ATCC 43553</name>
    <dbReference type="NCBI Taxonomy" id="742159"/>
    <lineage>
        <taxon>Bacteria</taxon>
        <taxon>Pseudomonadati</taxon>
        <taxon>Pseudomonadota</taxon>
        <taxon>Betaproteobacteria</taxon>
        <taxon>Burkholderiales</taxon>
        <taxon>Alcaligenaceae</taxon>
        <taxon>Achromobacter</taxon>
    </lineage>
</organism>
<dbReference type="InterPro" id="IPR006015">
    <property type="entry name" value="Universal_stress_UspA"/>
</dbReference>
<dbReference type="CDD" id="cd00293">
    <property type="entry name" value="USP-like"/>
    <property type="match status" value="1"/>
</dbReference>
<evidence type="ECO:0000259" key="2">
    <source>
        <dbReference type="Pfam" id="PF00582"/>
    </source>
</evidence>
<dbReference type="PRINTS" id="PR01438">
    <property type="entry name" value="UNVRSLSTRESS"/>
</dbReference>
<dbReference type="AlphaFoldDB" id="D4XGW7"/>
<dbReference type="eggNOG" id="COG0589">
    <property type="taxonomic scope" value="Bacteria"/>
</dbReference>
<feature type="domain" description="UspA" evidence="2">
    <location>
        <begin position="42"/>
        <end position="188"/>
    </location>
</feature>
<gene>
    <name evidence="3" type="primary">usp2</name>
    <name evidence="3" type="ORF">HMPREF0004_4714</name>
</gene>
<proteinExistence type="inferred from homology"/>
<protein>
    <submittedName>
        <fullName evidence="3">Universal stress family protein</fullName>
    </submittedName>
</protein>
<evidence type="ECO:0000313" key="3">
    <source>
        <dbReference type="EMBL" id="EFF73921.1"/>
    </source>
</evidence>
<dbReference type="HOGENOM" id="CLU_049301_11_0_4"/>
<dbReference type="Proteomes" id="UP000004510">
    <property type="component" value="Unassembled WGS sequence"/>
</dbReference>
<dbReference type="SUPFAM" id="SSF52402">
    <property type="entry name" value="Adenine nucleotide alpha hydrolases-like"/>
    <property type="match status" value="1"/>
</dbReference>
<dbReference type="InterPro" id="IPR006016">
    <property type="entry name" value="UspA"/>
</dbReference>
<evidence type="ECO:0000313" key="4">
    <source>
        <dbReference type="Proteomes" id="UP000004510"/>
    </source>
</evidence>
<dbReference type="PANTHER" id="PTHR46268:SF15">
    <property type="entry name" value="UNIVERSAL STRESS PROTEIN HP_0031"/>
    <property type="match status" value="1"/>
</dbReference>
<sequence length="190" mass="20926">MGVKLRRSEQSRICPGAALSRAVYRRIPEVKPDVQAEEEQTMYTRIIVAVDSSHAANRALDEAIKIAKDSAATLRIIHVLDDLSIYLVTNPYAGYYTGELIENLRQEGKKILEQAHARAAAAQVQVETVLYDDLGLPVEERILTAAQDWPADLIVMGTHGRRGMKRAMLGSSAEAVLRASPIPVLLVRTP</sequence>
<evidence type="ECO:0000256" key="1">
    <source>
        <dbReference type="ARBA" id="ARBA00008791"/>
    </source>
</evidence>
<reference evidence="4" key="1">
    <citation type="submission" date="2010-03" db="EMBL/GenBank/DDBJ databases">
        <title>Complete sequence of Mobiluncus curtisii ATCC 43063.</title>
        <authorList>
            <person name="Muzny D."/>
            <person name="Qin X."/>
            <person name="Deng J."/>
            <person name="Jiang H."/>
            <person name="Liu Y."/>
            <person name="Qu J."/>
            <person name="Song X.-Z."/>
            <person name="Zhang L."/>
            <person name="Thornton R."/>
            <person name="Coyle M."/>
            <person name="Francisco L."/>
            <person name="Jackson L."/>
            <person name="Javaid M."/>
            <person name="Korchina V."/>
            <person name="Kovar C."/>
            <person name="Mata R."/>
            <person name="Mathew T."/>
            <person name="Ngo R."/>
            <person name="Nguyen L."/>
            <person name="Nguyen N."/>
            <person name="Okwuonu G."/>
            <person name="Ongeri F."/>
            <person name="Pham C."/>
            <person name="Simmons D."/>
            <person name="Wilczek-Boney K."/>
            <person name="Hale W."/>
            <person name="Jakkamsetti A."/>
            <person name="Pham P."/>
            <person name="Ruth R."/>
            <person name="San Lucas F."/>
            <person name="Warren J."/>
            <person name="Zhang J."/>
            <person name="Zhao Z."/>
            <person name="Zhou C."/>
            <person name="Zhu D."/>
            <person name="Lee S."/>
            <person name="Bess C."/>
            <person name="Blankenburg K."/>
            <person name="Forbes L."/>
            <person name="Fu Q."/>
            <person name="Gubbala S."/>
            <person name="Hirani K."/>
            <person name="Jayaseelan J.C."/>
            <person name="Lara F."/>
            <person name="Munidasa M."/>
            <person name="Palculict T."/>
            <person name="Patil S."/>
            <person name="Pu L.-L."/>
            <person name="Saada N."/>
            <person name="Tang L."/>
            <person name="Weissenberger G."/>
            <person name="Zhu Y."/>
            <person name="Hemphill L."/>
            <person name="Shang Y."/>
            <person name="Youmans B."/>
            <person name="Ayvaz T."/>
            <person name="Ross M."/>
            <person name="Santibanez J."/>
            <person name="Aqrawi P."/>
            <person name="Gross S."/>
            <person name="Joshi V."/>
            <person name="Fowler G."/>
            <person name="Nazareth L."/>
            <person name="Reid J."/>
            <person name="Worley K."/>
            <person name="Petrosino J."/>
            <person name="Highlander S."/>
            <person name="Gibbs R."/>
            <person name="Gibbs R."/>
        </authorList>
    </citation>
    <scope>NUCLEOTIDE SEQUENCE [LARGE SCALE GENOMIC DNA]</scope>
    <source>
        <strain evidence="4">ATCC 43553</strain>
    </source>
</reference>
<dbReference type="PANTHER" id="PTHR46268">
    <property type="entry name" value="STRESS RESPONSE PROTEIN NHAX"/>
    <property type="match status" value="1"/>
</dbReference>